<dbReference type="RefSeq" id="WP_140682957.1">
    <property type="nucleotide sequence ID" value="NZ_RCZA01000014.1"/>
</dbReference>
<comment type="caution">
    <text evidence="1">The sequence shown here is derived from an EMBL/GenBank/DDBJ whole genome shotgun (WGS) entry which is preliminary data.</text>
</comment>
<proteinExistence type="predicted"/>
<dbReference type="EMBL" id="RCZA01000014">
    <property type="protein sequence ID" value="TPG77186.1"/>
    <property type="molecule type" value="Genomic_DNA"/>
</dbReference>
<evidence type="ECO:0000313" key="1">
    <source>
        <dbReference type="EMBL" id="TPG77186.1"/>
    </source>
</evidence>
<reference evidence="1 2" key="1">
    <citation type="journal article" date="2019" name="Environ. Microbiol.">
        <title>Species interactions and distinct microbial communities in high Arctic permafrost affected cryosols are associated with the CH4 and CO2 gas fluxes.</title>
        <authorList>
            <person name="Altshuler I."/>
            <person name="Hamel J."/>
            <person name="Turney S."/>
            <person name="Magnuson E."/>
            <person name="Levesque R."/>
            <person name="Greer C."/>
            <person name="Whyte L.G."/>
        </authorList>
    </citation>
    <scope>NUCLEOTIDE SEQUENCE [LARGE SCALE GENOMIC DNA]</scope>
    <source>
        <strain evidence="1 2">OWC5</strain>
    </source>
</reference>
<organism evidence="1 2">
    <name type="scientific">Pseudomonas mandelii</name>
    <dbReference type="NCBI Taxonomy" id="75612"/>
    <lineage>
        <taxon>Bacteria</taxon>
        <taxon>Pseudomonadati</taxon>
        <taxon>Pseudomonadota</taxon>
        <taxon>Gammaproteobacteria</taxon>
        <taxon>Pseudomonadales</taxon>
        <taxon>Pseudomonadaceae</taxon>
        <taxon>Pseudomonas</taxon>
    </lineage>
</organism>
<sequence>MAGSVSNVLVELIGANVDAFTRYRLQPLNGRVLRDKPVLKVQFNFSFCGSWAFERDASLMEKGFSISTSITAEPVGAGLFAY</sequence>
<dbReference type="Proteomes" id="UP000320914">
    <property type="component" value="Unassembled WGS sequence"/>
</dbReference>
<dbReference type="AlphaFoldDB" id="A0A502HV09"/>
<name>A0A502HV09_9PSED</name>
<gene>
    <name evidence="1" type="ORF">EAH74_28110</name>
</gene>
<protein>
    <submittedName>
        <fullName evidence="1">Uncharacterized protein</fullName>
    </submittedName>
</protein>
<evidence type="ECO:0000313" key="2">
    <source>
        <dbReference type="Proteomes" id="UP000320914"/>
    </source>
</evidence>
<accession>A0A502HV09</accession>